<gene>
    <name evidence="1" type="ORF">A2675_03360</name>
</gene>
<dbReference type="Proteomes" id="UP000176997">
    <property type="component" value="Unassembled WGS sequence"/>
</dbReference>
<reference evidence="1 2" key="1">
    <citation type="journal article" date="2016" name="Nat. Commun.">
        <title>Thousands of microbial genomes shed light on interconnected biogeochemical processes in an aquifer system.</title>
        <authorList>
            <person name="Anantharaman K."/>
            <person name="Brown C.T."/>
            <person name="Hug L.A."/>
            <person name="Sharon I."/>
            <person name="Castelle C.J."/>
            <person name="Probst A.J."/>
            <person name="Thomas B.C."/>
            <person name="Singh A."/>
            <person name="Wilkins M.J."/>
            <person name="Karaoz U."/>
            <person name="Brodie E.L."/>
            <person name="Williams K.H."/>
            <person name="Hubbard S.S."/>
            <person name="Banfield J.F."/>
        </authorList>
    </citation>
    <scope>NUCLEOTIDE SEQUENCE [LARGE SCALE GENOMIC DNA]</scope>
</reference>
<proteinExistence type="predicted"/>
<organism evidence="1 2">
    <name type="scientific">Candidatus Yonathbacteria bacterium RIFCSPHIGHO2_01_FULL_51_10</name>
    <dbReference type="NCBI Taxonomy" id="1802723"/>
    <lineage>
        <taxon>Bacteria</taxon>
        <taxon>Candidatus Yonathiibacteriota</taxon>
    </lineage>
</organism>
<evidence type="ECO:0000313" key="1">
    <source>
        <dbReference type="EMBL" id="OHA81484.1"/>
    </source>
</evidence>
<comment type="caution">
    <text evidence="1">The sequence shown here is derived from an EMBL/GenBank/DDBJ whole genome shotgun (WGS) entry which is preliminary data.</text>
</comment>
<dbReference type="STRING" id="1802723.A2675_03360"/>
<dbReference type="AlphaFoldDB" id="A0A1G2S8N5"/>
<sequence length="213" mass="22863">MKIRNIVGAVIIAIVILVVMAGETTRVTTNETTLGAPSPAATVKPDTGGLPKVYQNGAGGFSLRYPAGYVVDESYHYQGLGPGQDIYGVKFTIPPAIDNMTNLSEDSYMSVELLPQSSTCTANLFLDDPNATPKSVTDNGTEYSVASSIGAAAGNRYEETVYAIPGTNPCIAMRYFVHYGVLENYPEGSVQAFDRQALFDQFDQIRRTLTASP</sequence>
<evidence type="ECO:0000313" key="2">
    <source>
        <dbReference type="Proteomes" id="UP000176997"/>
    </source>
</evidence>
<protein>
    <submittedName>
        <fullName evidence="1">Uncharacterized protein</fullName>
    </submittedName>
</protein>
<name>A0A1G2S8N5_9BACT</name>
<dbReference type="EMBL" id="MHUS01000010">
    <property type="protein sequence ID" value="OHA81484.1"/>
    <property type="molecule type" value="Genomic_DNA"/>
</dbReference>
<accession>A0A1G2S8N5</accession>